<dbReference type="InterPro" id="IPR032710">
    <property type="entry name" value="NTF2-like_dom_sf"/>
</dbReference>
<dbReference type="Gene3D" id="3.10.450.50">
    <property type="match status" value="1"/>
</dbReference>
<dbReference type="OrthoDB" id="514562at2"/>
<reference evidence="2 3" key="1">
    <citation type="submission" date="2018-06" db="EMBL/GenBank/DDBJ databases">
        <title>Genomic Encyclopedia of Type Strains, Phase IV (KMG-IV): sequencing the most valuable type-strain genomes for metagenomic binning, comparative biology and taxonomic classification.</title>
        <authorList>
            <person name="Goeker M."/>
        </authorList>
    </citation>
    <scope>NUCLEOTIDE SEQUENCE [LARGE SCALE GENOMIC DNA]</scope>
    <source>
        <strain evidence="2 3">DSM 18048</strain>
    </source>
</reference>
<protein>
    <submittedName>
        <fullName evidence="2">SnoaL-like protein</fullName>
    </submittedName>
</protein>
<organism evidence="2 3">
    <name type="scientific">Deinococcus yavapaiensis KR-236</name>
    <dbReference type="NCBI Taxonomy" id="694435"/>
    <lineage>
        <taxon>Bacteria</taxon>
        <taxon>Thermotogati</taxon>
        <taxon>Deinococcota</taxon>
        <taxon>Deinococci</taxon>
        <taxon>Deinococcales</taxon>
        <taxon>Deinococcaceae</taxon>
        <taxon>Deinococcus</taxon>
    </lineage>
</organism>
<keyword evidence="3" id="KW-1185">Reference proteome</keyword>
<evidence type="ECO:0000259" key="1">
    <source>
        <dbReference type="Pfam" id="PF12680"/>
    </source>
</evidence>
<feature type="domain" description="SnoaL-like" evidence="1">
    <location>
        <begin position="13"/>
        <end position="108"/>
    </location>
</feature>
<name>A0A318S8F4_9DEIO</name>
<dbReference type="SUPFAM" id="SSF54427">
    <property type="entry name" value="NTF2-like"/>
    <property type="match status" value="1"/>
</dbReference>
<evidence type="ECO:0000313" key="2">
    <source>
        <dbReference type="EMBL" id="PYE54805.1"/>
    </source>
</evidence>
<dbReference type="EMBL" id="QJSX01000004">
    <property type="protein sequence ID" value="PYE54805.1"/>
    <property type="molecule type" value="Genomic_DNA"/>
</dbReference>
<accession>A0A318S8F4</accession>
<dbReference type="Pfam" id="PF12680">
    <property type="entry name" value="SnoaL_2"/>
    <property type="match status" value="1"/>
</dbReference>
<comment type="caution">
    <text evidence="2">The sequence shown here is derived from an EMBL/GenBank/DDBJ whole genome shotgun (WGS) entry which is preliminary data.</text>
</comment>
<dbReference type="RefSeq" id="WP_110885930.1">
    <property type="nucleotide sequence ID" value="NZ_QJSX01000004.1"/>
</dbReference>
<evidence type="ECO:0000313" key="3">
    <source>
        <dbReference type="Proteomes" id="UP000248326"/>
    </source>
</evidence>
<dbReference type="AlphaFoldDB" id="A0A318S8F4"/>
<proteinExistence type="predicted"/>
<dbReference type="Proteomes" id="UP000248326">
    <property type="component" value="Unassembled WGS sequence"/>
</dbReference>
<sequence>MTNTSSPGHAFYERQVAALQANDIDAIVRQYTDDARVVGFDFQVQGSDAIRTHFTNYMARLGFVRLVSTDKFTETPDAIFFEATVNVQGGQARVYDVFVLRDGRATHHFTGLLGFTPESAPQNPTEVPA</sequence>
<dbReference type="CDD" id="cd00531">
    <property type="entry name" value="NTF2_like"/>
    <property type="match status" value="1"/>
</dbReference>
<dbReference type="InterPro" id="IPR037401">
    <property type="entry name" value="SnoaL-like"/>
</dbReference>
<gene>
    <name evidence="2" type="ORF">DES52_10475</name>
</gene>